<accession>A0A1L9P6X4</accession>
<gene>
    <name evidence="1" type="ORF">ASPVEDRAFT_36662</name>
</gene>
<organism evidence="1 2">
    <name type="scientific">Aspergillus versicolor CBS 583.65</name>
    <dbReference type="NCBI Taxonomy" id="1036611"/>
    <lineage>
        <taxon>Eukaryota</taxon>
        <taxon>Fungi</taxon>
        <taxon>Dikarya</taxon>
        <taxon>Ascomycota</taxon>
        <taxon>Pezizomycotina</taxon>
        <taxon>Eurotiomycetes</taxon>
        <taxon>Eurotiomycetidae</taxon>
        <taxon>Eurotiales</taxon>
        <taxon>Aspergillaceae</taxon>
        <taxon>Aspergillus</taxon>
        <taxon>Aspergillus subgen. Nidulantes</taxon>
    </lineage>
</organism>
<dbReference type="VEuPathDB" id="FungiDB:ASPVEDRAFT_36662"/>
<reference evidence="2" key="1">
    <citation type="journal article" date="2017" name="Genome Biol.">
        <title>Comparative genomics reveals high biological diversity and specific adaptations in the industrially and medically important fungal genus Aspergillus.</title>
        <authorList>
            <person name="de Vries R.P."/>
            <person name="Riley R."/>
            <person name="Wiebenga A."/>
            <person name="Aguilar-Osorio G."/>
            <person name="Amillis S."/>
            <person name="Uchima C.A."/>
            <person name="Anderluh G."/>
            <person name="Asadollahi M."/>
            <person name="Askin M."/>
            <person name="Barry K."/>
            <person name="Battaglia E."/>
            <person name="Bayram O."/>
            <person name="Benocci T."/>
            <person name="Braus-Stromeyer S.A."/>
            <person name="Caldana C."/>
            <person name="Canovas D."/>
            <person name="Cerqueira G.C."/>
            <person name="Chen F."/>
            <person name="Chen W."/>
            <person name="Choi C."/>
            <person name="Clum A."/>
            <person name="Dos Santos R.A."/>
            <person name="Damasio A.R."/>
            <person name="Diallinas G."/>
            <person name="Emri T."/>
            <person name="Fekete E."/>
            <person name="Flipphi M."/>
            <person name="Freyberg S."/>
            <person name="Gallo A."/>
            <person name="Gournas C."/>
            <person name="Habgood R."/>
            <person name="Hainaut M."/>
            <person name="Harispe M.L."/>
            <person name="Henrissat B."/>
            <person name="Hilden K.S."/>
            <person name="Hope R."/>
            <person name="Hossain A."/>
            <person name="Karabika E."/>
            <person name="Karaffa L."/>
            <person name="Karanyi Z."/>
            <person name="Krasevec N."/>
            <person name="Kuo A."/>
            <person name="Kusch H."/>
            <person name="LaButti K."/>
            <person name="Lagendijk E.L."/>
            <person name="Lapidus A."/>
            <person name="Levasseur A."/>
            <person name="Lindquist E."/>
            <person name="Lipzen A."/>
            <person name="Logrieco A.F."/>
            <person name="MacCabe A."/>
            <person name="Maekelae M.R."/>
            <person name="Malavazi I."/>
            <person name="Melin P."/>
            <person name="Meyer V."/>
            <person name="Mielnichuk N."/>
            <person name="Miskei M."/>
            <person name="Molnar A.P."/>
            <person name="Mule G."/>
            <person name="Ngan C.Y."/>
            <person name="Orejas M."/>
            <person name="Orosz E."/>
            <person name="Ouedraogo J.P."/>
            <person name="Overkamp K.M."/>
            <person name="Park H.-S."/>
            <person name="Perrone G."/>
            <person name="Piumi F."/>
            <person name="Punt P.J."/>
            <person name="Ram A.F."/>
            <person name="Ramon A."/>
            <person name="Rauscher S."/>
            <person name="Record E."/>
            <person name="Riano-Pachon D.M."/>
            <person name="Robert V."/>
            <person name="Roehrig J."/>
            <person name="Ruller R."/>
            <person name="Salamov A."/>
            <person name="Salih N.S."/>
            <person name="Samson R.A."/>
            <person name="Sandor E."/>
            <person name="Sanguinetti M."/>
            <person name="Schuetze T."/>
            <person name="Sepcic K."/>
            <person name="Shelest E."/>
            <person name="Sherlock G."/>
            <person name="Sophianopoulou V."/>
            <person name="Squina F.M."/>
            <person name="Sun H."/>
            <person name="Susca A."/>
            <person name="Todd R.B."/>
            <person name="Tsang A."/>
            <person name="Unkles S.E."/>
            <person name="van de Wiele N."/>
            <person name="van Rossen-Uffink D."/>
            <person name="Oliveira J.V."/>
            <person name="Vesth T.C."/>
            <person name="Visser J."/>
            <person name="Yu J.-H."/>
            <person name="Zhou M."/>
            <person name="Andersen M.R."/>
            <person name="Archer D.B."/>
            <person name="Baker S.E."/>
            <person name="Benoit I."/>
            <person name="Brakhage A.A."/>
            <person name="Braus G.H."/>
            <person name="Fischer R."/>
            <person name="Frisvad J.C."/>
            <person name="Goldman G.H."/>
            <person name="Houbraken J."/>
            <person name="Oakley B."/>
            <person name="Pocsi I."/>
            <person name="Scazzocchio C."/>
            <person name="Seiboth B."/>
            <person name="vanKuyk P.A."/>
            <person name="Wortman J."/>
            <person name="Dyer P.S."/>
            <person name="Grigoriev I.V."/>
        </authorList>
    </citation>
    <scope>NUCLEOTIDE SEQUENCE [LARGE SCALE GENOMIC DNA]</scope>
    <source>
        <strain evidence="2">CBS 583.65</strain>
    </source>
</reference>
<dbReference type="EMBL" id="KV878125">
    <property type="protein sequence ID" value="OJI97252.1"/>
    <property type="molecule type" value="Genomic_DNA"/>
</dbReference>
<protein>
    <submittedName>
        <fullName evidence="1">Uncharacterized protein</fullName>
    </submittedName>
</protein>
<dbReference type="GeneID" id="63726768"/>
<name>A0A1L9P6X4_ASPVE</name>
<evidence type="ECO:0000313" key="1">
    <source>
        <dbReference type="EMBL" id="OJI97252.1"/>
    </source>
</evidence>
<dbReference type="STRING" id="1036611.A0A1L9P6X4"/>
<dbReference type="Proteomes" id="UP000184073">
    <property type="component" value="Unassembled WGS sequence"/>
</dbReference>
<proteinExistence type="predicted"/>
<evidence type="ECO:0000313" key="2">
    <source>
        <dbReference type="Proteomes" id="UP000184073"/>
    </source>
</evidence>
<dbReference type="AlphaFoldDB" id="A0A1L9P6X4"/>
<dbReference type="RefSeq" id="XP_040663015.1">
    <property type="nucleotide sequence ID" value="XM_040811257.1"/>
</dbReference>
<dbReference type="OrthoDB" id="3000060at2759"/>
<keyword evidence="2" id="KW-1185">Reference proteome</keyword>
<sequence length="573" mass="65175">MEENREFLRKGFNSINSKSEEIICTDLAFTTTHPPDVSHRSRIVAVCGITDHDKLADPENDGWLFSDFYLFHHLFNPLHVRTSSQTWLTCVDPAHLVAKYGEYGHGDPRNERRIVLEEALLPDIHRAGNIRVVDRLVLLERFVETVEEQAREAEKNSEHLVIFIFGRGRGGDYGVYIGEPGHTVLQVRRLRQAIPRGLNTTLLLTSRYSGRWLIQPDVNYNRRLNVTGIAAETTMSWSMSDSVGRASGSTIAPAILSQLIDIEENEGAEDAASSHPTYIDLATSIYDKAITLDTFFKDQNVHFSAQDDDWEVHWKSRTGIPLARLKERWECLRQILPSETKSTGGEHPLANRQKGSLQRDLHHFAVEYLIARPGRHNVASNLSLYGRLNKFFRGDPEGCTTERVQGLLNRVVYRLNMMADADEYVKAMGFKYSSCIGFSVEDHELRGSQQKNRSAALDYVFRAKLFPRMSRVDFPHFTKPENYLAIVLVENCKSEADIKERVDRALCWKRVRDTTILPQVQAGKIVNDHHVRAKLHACVSALREIGHRIHVKTNLLTPSHRGYSAVHPDVPTP</sequence>